<name>A0A9W6YA13_9STRA</name>
<evidence type="ECO:0000313" key="1">
    <source>
        <dbReference type="EMBL" id="GMF57714.1"/>
    </source>
</evidence>
<gene>
    <name evidence="1" type="ORF">Pfra01_002468900</name>
</gene>
<sequence>MDFGARVRAKRVVEALCGKKPCSGGELERAAAPLMSGMEPVEGSIAFDEQQRIKRAAGDDFKQMGSGYDDDGE</sequence>
<accession>A0A9W6YA13</accession>
<organism evidence="1 2">
    <name type="scientific">Phytophthora fragariaefolia</name>
    <dbReference type="NCBI Taxonomy" id="1490495"/>
    <lineage>
        <taxon>Eukaryota</taxon>
        <taxon>Sar</taxon>
        <taxon>Stramenopiles</taxon>
        <taxon>Oomycota</taxon>
        <taxon>Peronosporomycetes</taxon>
        <taxon>Peronosporales</taxon>
        <taxon>Peronosporaceae</taxon>
        <taxon>Phytophthora</taxon>
    </lineage>
</organism>
<reference evidence="1" key="1">
    <citation type="submission" date="2023-04" db="EMBL/GenBank/DDBJ databases">
        <title>Phytophthora fragariaefolia NBRC 109709.</title>
        <authorList>
            <person name="Ichikawa N."/>
            <person name="Sato H."/>
            <person name="Tonouchi N."/>
        </authorList>
    </citation>
    <scope>NUCLEOTIDE SEQUENCE</scope>
    <source>
        <strain evidence="1">NBRC 109709</strain>
    </source>
</reference>
<protein>
    <submittedName>
        <fullName evidence="1">Unnamed protein product</fullName>
    </submittedName>
</protein>
<comment type="caution">
    <text evidence="1">The sequence shown here is derived from an EMBL/GenBank/DDBJ whole genome shotgun (WGS) entry which is preliminary data.</text>
</comment>
<dbReference type="EMBL" id="BSXT01004395">
    <property type="protein sequence ID" value="GMF57714.1"/>
    <property type="molecule type" value="Genomic_DNA"/>
</dbReference>
<dbReference type="AlphaFoldDB" id="A0A9W6YA13"/>
<proteinExistence type="predicted"/>
<dbReference type="Proteomes" id="UP001165121">
    <property type="component" value="Unassembled WGS sequence"/>
</dbReference>
<keyword evidence="2" id="KW-1185">Reference proteome</keyword>
<evidence type="ECO:0000313" key="2">
    <source>
        <dbReference type="Proteomes" id="UP001165121"/>
    </source>
</evidence>